<gene>
    <name evidence="2" type="ORF">EYF80_030174</name>
</gene>
<sequence length="88" mass="9485">MEGLQREGDVDRPPSGDNVVNHPLNIDRFANVHHGHLGARLPQGVGESATYALPSARHVGHLSVEAHSIEDGAPLDSAENLVVRYFTL</sequence>
<organism evidence="2 3">
    <name type="scientific">Liparis tanakae</name>
    <name type="common">Tanaka's snailfish</name>
    <dbReference type="NCBI Taxonomy" id="230148"/>
    <lineage>
        <taxon>Eukaryota</taxon>
        <taxon>Metazoa</taxon>
        <taxon>Chordata</taxon>
        <taxon>Craniata</taxon>
        <taxon>Vertebrata</taxon>
        <taxon>Euteleostomi</taxon>
        <taxon>Actinopterygii</taxon>
        <taxon>Neopterygii</taxon>
        <taxon>Teleostei</taxon>
        <taxon>Neoteleostei</taxon>
        <taxon>Acanthomorphata</taxon>
        <taxon>Eupercaria</taxon>
        <taxon>Perciformes</taxon>
        <taxon>Cottioidei</taxon>
        <taxon>Cottales</taxon>
        <taxon>Liparidae</taxon>
        <taxon>Liparis</taxon>
    </lineage>
</organism>
<proteinExistence type="predicted"/>
<comment type="caution">
    <text evidence="2">The sequence shown here is derived from an EMBL/GenBank/DDBJ whole genome shotgun (WGS) entry which is preliminary data.</text>
</comment>
<feature type="compositionally biased region" description="Basic and acidic residues" evidence="1">
    <location>
        <begin position="1"/>
        <end position="14"/>
    </location>
</feature>
<protein>
    <submittedName>
        <fullName evidence="2">Uncharacterized protein</fullName>
    </submittedName>
</protein>
<name>A0A4Z2H3Y7_9TELE</name>
<evidence type="ECO:0000313" key="3">
    <source>
        <dbReference type="Proteomes" id="UP000314294"/>
    </source>
</evidence>
<reference evidence="2 3" key="1">
    <citation type="submission" date="2019-03" db="EMBL/GenBank/DDBJ databases">
        <title>First draft genome of Liparis tanakae, snailfish: a comprehensive survey of snailfish specific genes.</title>
        <authorList>
            <person name="Kim W."/>
            <person name="Song I."/>
            <person name="Jeong J.-H."/>
            <person name="Kim D."/>
            <person name="Kim S."/>
            <person name="Ryu S."/>
            <person name="Song J.Y."/>
            <person name="Lee S.K."/>
        </authorList>
    </citation>
    <scope>NUCLEOTIDE SEQUENCE [LARGE SCALE GENOMIC DNA]</scope>
    <source>
        <tissue evidence="2">Muscle</tissue>
    </source>
</reference>
<evidence type="ECO:0000313" key="2">
    <source>
        <dbReference type="EMBL" id="TNN59602.1"/>
    </source>
</evidence>
<feature type="region of interest" description="Disordered" evidence="1">
    <location>
        <begin position="1"/>
        <end position="22"/>
    </location>
</feature>
<dbReference type="Proteomes" id="UP000314294">
    <property type="component" value="Unassembled WGS sequence"/>
</dbReference>
<dbReference type="EMBL" id="SRLO01000352">
    <property type="protein sequence ID" value="TNN59602.1"/>
    <property type="molecule type" value="Genomic_DNA"/>
</dbReference>
<dbReference type="AlphaFoldDB" id="A0A4Z2H3Y7"/>
<accession>A0A4Z2H3Y7</accession>
<keyword evidence="3" id="KW-1185">Reference proteome</keyword>
<evidence type="ECO:0000256" key="1">
    <source>
        <dbReference type="SAM" id="MobiDB-lite"/>
    </source>
</evidence>